<proteinExistence type="predicted"/>
<protein>
    <submittedName>
        <fullName evidence="1">Uncharacterized protein</fullName>
    </submittedName>
</protein>
<gene>
    <name evidence="1" type="ORF">TM448A00660_0028</name>
</gene>
<evidence type="ECO:0000313" key="1">
    <source>
        <dbReference type="EMBL" id="QJA47372.1"/>
    </source>
</evidence>
<dbReference type="EMBL" id="MT144040">
    <property type="protein sequence ID" value="QJA47372.1"/>
    <property type="molecule type" value="Genomic_DNA"/>
</dbReference>
<dbReference type="AlphaFoldDB" id="A0A6H1ZIR9"/>
<organism evidence="1">
    <name type="scientific">viral metagenome</name>
    <dbReference type="NCBI Taxonomy" id="1070528"/>
    <lineage>
        <taxon>unclassified sequences</taxon>
        <taxon>metagenomes</taxon>
        <taxon>organismal metagenomes</taxon>
    </lineage>
</organism>
<reference evidence="1" key="1">
    <citation type="submission" date="2020-03" db="EMBL/GenBank/DDBJ databases">
        <title>The deep terrestrial virosphere.</title>
        <authorList>
            <person name="Holmfeldt K."/>
            <person name="Nilsson E."/>
            <person name="Simone D."/>
            <person name="Lopez-Fernandez M."/>
            <person name="Wu X."/>
            <person name="de Brujin I."/>
            <person name="Lundin D."/>
            <person name="Andersson A."/>
            <person name="Bertilsson S."/>
            <person name="Dopson M."/>
        </authorList>
    </citation>
    <scope>NUCLEOTIDE SEQUENCE</scope>
    <source>
        <strain evidence="1">TM448A00660</strain>
    </source>
</reference>
<sequence>MQFFLTFGQDHPLKDCWVEVAASSSSEARAKVFRIFGDKWAFLYSIEYFEPEYYPSGKVGRTLA</sequence>
<name>A0A6H1ZIR9_9ZZZZ</name>
<accession>A0A6H1ZIR9</accession>